<protein>
    <submittedName>
        <fullName evidence="1">Uncharacterized protein</fullName>
    </submittedName>
</protein>
<reference evidence="1 2" key="1">
    <citation type="journal article" date="2023" name="Sci. Data">
        <title>Genome assembly of the Korean intertidal mud-creeper Batillaria attramentaria.</title>
        <authorList>
            <person name="Patra A.K."/>
            <person name="Ho P.T."/>
            <person name="Jun S."/>
            <person name="Lee S.J."/>
            <person name="Kim Y."/>
            <person name="Won Y.J."/>
        </authorList>
    </citation>
    <scope>NUCLEOTIDE SEQUENCE [LARGE SCALE GENOMIC DNA]</scope>
    <source>
        <strain evidence="1">Wonlab-2016</strain>
    </source>
</reference>
<gene>
    <name evidence="1" type="ORF">BaRGS_00029154</name>
</gene>
<sequence length="71" mass="8141">VSDRLTNVTQVPQPEMGMTYSYIHPLQVTYLVLHRDQTNNITKTKEGLRGENVQKPTRQRLGLLFTETGVQ</sequence>
<organism evidence="1 2">
    <name type="scientific">Batillaria attramentaria</name>
    <dbReference type="NCBI Taxonomy" id="370345"/>
    <lineage>
        <taxon>Eukaryota</taxon>
        <taxon>Metazoa</taxon>
        <taxon>Spiralia</taxon>
        <taxon>Lophotrochozoa</taxon>
        <taxon>Mollusca</taxon>
        <taxon>Gastropoda</taxon>
        <taxon>Caenogastropoda</taxon>
        <taxon>Sorbeoconcha</taxon>
        <taxon>Cerithioidea</taxon>
        <taxon>Batillariidae</taxon>
        <taxon>Batillaria</taxon>
    </lineage>
</organism>
<comment type="caution">
    <text evidence="1">The sequence shown here is derived from an EMBL/GenBank/DDBJ whole genome shotgun (WGS) entry which is preliminary data.</text>
</comment>
<proteinExistence type="predicted"/>
<evidence type="ECO:0000313" key="1">
    <source>
        <dbReference type="EMBL" id="KAK7479605.1"/>
    </source>
</evidence>
<dbReference type="Proteomes" id="UP001519460">
    <property type="component" value="Unassembled WGS sequence"/>
</dbReference>
<evidence type="ECO:0000313" key="2">
    <source>
        <dbReference type="Proteomes" id="UP001519460"/>
    </source>
</evidence>
<accession>A0ABD0JYF7</accession>
<dbReference type="EMBL" id="JACVVK020000299">
    <property type="protein sequence ID" value="KAK7479605.1"/>
    <property type="molecule type" value="Genomic_DNA"/>
</dbReference>
<feature type="non-terminal residue" evidence="1">
    <location>
        <position position="1"/>
    </location>
</feature>
<name>A0ABD0JYF7_9CAEN</name>
<dbReference type="AlphaFoldDB" id="A0ABD0JYF7"/>
<keyword evidence="2" id="KW-1185">Reference proteome</keyword>